<reference evidence="2" key="1">
    <citation type="submission" date="2022-08" db="UniProtKB">
        <authorList>
            <consortium name="EnsemblMetazoa"/>
        </authorList>
    </citation>
    <scope>IDENTIFICATION</scope>
    <source>
        <strain evidence="2">05x7-T-G4-1.051#20</strain>
    </source>
</reference>
<dbReference type="Proteomes" id="UP000005408">
    <property type="component" value="Unassembled WGS sequence"/>
</dbReference>
<dbReference type="EnsemblMetazoa" id="G20502.2">
    <property type="protein sequence ID" value="G20502.2:cds"/>
    <property type="gene ID" value="G20502"/>
</dbReference>
<keyword evidence="3" id="KW-1185">Reference proteome</keyword>
<feature type="region of interest" description="Disordered" evidence="1">
    <location>
        <begin position="272"/>
        <end position="309"/>
    </location>
</feature>
<evidence type="ECO:0000313" key="3">
    <source>
        <dbReference type="Proteomes" id="UP000005408"/>
    </source>
</evidence>
<name>A0A8W8JU10_MAGGI</name>
<sequence length="309" mass="35678">KKSTNMEKAGFQRALEDVRSSNNVTEVVTDAHLQIGALMKRQYPQIKHSHDIWHAAKNLGKKIVKAGQEKSCRELLNWSQDIVNHFWHCSKMANTHEEFLDLWVGVLHHVQNEHEWALSYVGLSPGSCSHGELEENRDKEWIEKGSPAHLALTKIVLDKRFLNNIHYYLNFRSTSNLEIFNNHILMYASKRISYSPPVYRARNILAALDYNLSVDLPTDTRKDGTTRYHRTYSKKTGRWTVVQRKTQKTYSHISDIMRKILQSRLESVGGMHQAAELAEGDPRRISRTIAPKSPPPTTKLVVKKKSRFQ</sequence>
<evidence type="ECO:0000256" key="1">
    <source>
        <dbReference type="SAM" id="MobiDB-lite"/>
    </source>
</evidence>
<organism evidence="2 3">
    <name type="scientific">Magallana gigas</name>
    <name type="common">Pacific oyster</name>
    <name type="synonym">Crassostrea gigas</name>
    <dbReference type="NCBI Taxonomy" id="29159"/>
    <lineage>
        <taxon>Eukaryota</taxon>
        <taxon>Metazoa</taxon>
        <taxon>Spiralia</taxon>
        <taxon>Lophotrochozoa</taxon>
        <taxon>Mollusca</taxon>
        <taxon>Bivalvia</taxon>
        <taxon>Autobranchia</taxon>
        <taxon>Pteriomorphia</taxon>
        <taxon>Ostreida</taxon>
        <taxon>Ostreoidea</taxon>
        <taxon>Ostreidae</taxon>
        <taxon>Magallana</taxon>
    </lineage>
</organism>
<evidence type="ECO:0000313" key="2">
    <source>
        <dbReference type="EnsemblMetazoa" id="G20502.2:cds"/>
    </source>
</evidence>
<proteinExistence type="predicted"/>
<dbReference type="PANTHER" id="PTHR31751:SF7">
    <property type="entry name" value="THAP-TYPE DOMAIN-CONTAINING PROTEIN"/>
    <property type="match status" value="1"/>
</dbReference>
<protein>
    <submittedName>
        <fullName evidence="2">Uncharacterized protein</fullName>
    </submittedName>
</protein>
<dbReference type="AlphaFoldDB" id="A0A8W8JU10"/>
<dbReference type="PANTHER" id="PTHR31751">
    <property type="entry name" value="SI:CH211-108C17.2-RELATED-RELATED"/>
    <property type="match status" value="1"/>
</dbReference>
<accession>A0A8W8JU10</accession>